<gene>
    <name evidence="2" type="ORF">HICCMSTLAB_LOCUS6297</name>
</gene>
<evidence type="ECO:0000313" key="3">
    <source>
        <dbReference type="Proteomes" id="UP000786811"/>
    </source>
</evidence>
<protein>
    <submittedName>
        <fullName evidence="2">Uncharacterized protein</fullName>
    </submittedName>
</protein>
<feature type="region of interest" description="Disordered" evidence="1">
    <location>
        <begin position="1"/>
        <end position="85"/>
    </location>
</feature>
<comment type="caution">
    <text evidence="2">The sequence shown here is derived from an EMBL/GenBank/DDBJ whole genome shotgun (WGS) entry which is preliminary data.</text>
</comment>
<name>A0A8J2HCY4_COTCN</name>
<feature type="compositionally biased region" description="Basic and acidic residues" evidence="1">
    <location>
        <begin position="49"/>
        <end position="74"/>
    </location>
</feature>
<keyword evidence="3" id="KW-1185">Reference proteome</keyword>
<dbReference type="EMBL" id="CAJNRD030001120">
    <property type="protein sequence ID" value="CAG5092665.1"/>
    <property type="molecule type" value="Genomic_DNA"/>
</dbReference>
<evidence type="ECO:0000256" key="1">
    <source>
        <dbReference type="SAM" id="MobiDB-lite"/>
    </source>
</evidence>
<proteinExistence type="predicted"/>
<reference evidence="2" key="1">
    <citation type="submission" date="2021-04" db="EMBL/GenBank/DDBJ databases">
        <authorList>
            <person name="Chebbi M.A.C M."/>
        </authorList>
    </citation>
    <scope>NUCLEOTIDE SEQUENCE</scope>
</reference>
<evidence type="ECO:0000313" key="2">
    <source>
        <dbReference type="EMBL" id="CAG5092665.1"/>
    </source>
</evidence>
<dbReference type="AlphaFoldDB" id="A0A8J2HCY4"/>
<accession>A0A8J2HCY4</accession>
<organism evidence="2 3">
    <name type="scientific">Cotesia congregata</name>
    <name type="common">Parasitoid wasp</name>
    <name type="synonym">Apanteles congregatus</name>
    <dbReference type="NCBI Taxonomy" id="51543"/>
    <lineage>
        <taxon>Eukaryota</taxon>
        <taxon>Metazoa</taxon>
        <taxon>Ecdysozoa</taxon>
        <taxon>Arthropoda</taxon>
        <taxon>Hexapoda</taxon>
        <taxon>Insecta</taxon>
        <taxon>Pterygota</taxon>
        <taxon>Neoptera</taxon>
        <taxon>Endopterygota</taxon>
        <taxon>Hymenoptera</taxon>
        <taxon>Apocrita</taxon>
        <taxon>Ichneumonoidea</taxon>
        <taxon>Braconidae</taxon>
        <taxon>Microgastrinae</taxon>
        <taxon>Cotesia</taxon>
    </lineage>
</organism>
<dbReference type="Proteomes" id="UP000786811">
    <property type="component" value="Unassembled WGS sequence"/>
</dbReference>
<sequence>MGKRKNKETIEQIVKKLRTDKEQSNDNEGEASSKTHEVDPTQESISSSDSEHELPEQTEDDGKADEAKDDKENEAVLSEEEDLPEELANILGEDPSKLKAFEAPKINTAIEAKLSASAKKRDTFRVEAQNSIGSAVMAVGAVASTLISETESIDPS</sequence>
<feature type="compositionally biased region" description="Basic and acidic residues" evidence="1">
    <location>
        <begin position="7"/>
        <end position="24"/>
    </location>
</feature>